<dbReference type="EMBL" id="UINC01070602">
    <property type="protein sequence ID" value="SVC04878.1"/>
    <property type="molecule type" value="Genomic_DNA"/>
</dbReference>
<evidence type="ECO:0000256" key="1">
    <source>
        <dbReference type="SAM" id="MobiDB-lite"/>
    </source>
</evidence>
<reference evidence="2" key="1">
    <citation type="submission" date="2018-05" db="EMBL/GenBank/DDBJ databases">
        <authorList>
            <person name="Lanie J.A."/>
            <person name="Ng W.-L."/>
            <person name="Kazmierczak K.M."/>
            <person name="Andrzejewski T.M."/>
            <person name="Davidsen T.M."/>
            <person name="Wayne K.J."/>
            <person name="Tettelin H."/>
            <person name="Glass J.I."/>
            <person name="Rusch D."/>
            <person name="Podicherti R."/>
            <person name="Tsui H.-C.T."/>
            <person name="Winkler M.E."/>
        </authorList>
    </citation>
    <scope>NUCLEOTIDE SEQUENCE</scope>
</reference>
<feature type="compositionally biased region" description="Basic residues" evidence="1">
    <location>
        <begin position="1"/>
        <end position="13"/>
    </location>
</feature>
<sequence length="117" mass="13987">PRRRHYRHRRSRGRPPQPAGPRAHWCGRLVARPLLYRGRRVLRRRVGSRSRPPLYCHCPARPLRVGSFPRPLEGTLSRLPRHPMGERRRIPWQLDRRGHRLRVHLLRPSRPRSPLAV</sequence>
<protein>
    <submittedName>
        <fullName evidence="2">Uncharacterized protein</fullName>
    </submittedName>
</protein>
<gene>
    <name evidence="2" type="ORF">METZ01_LOCUS257732</name>
</gene>
<feature type="non-terminal residue" evidence="2">
    <location>
        <position position="1"/>
    </location>
</feature>
<evidence type="ECO:0000313" key="2">
    <source>
        <dbReference type="EMBL" id="SVC04878.1"/>
    </source>
</evidence>
<feature type="non-terminal residue" evidence="2">
    <location>
        <position position="117"/>
    </location>
</feature>
<dbReference type="AlphaFoldDB" id="A0A382IZA0"/>
<name>A0A382IZA0_9ZZZZ</name>
<feature type="region of interest" description="Disordered" evidence="1">
    <location>
        <begin position="1"/>
        <end position="23"/>
    </location>
</feature>
<accession>A0A382IZA0</accession>
<organism evidence="2">
    <name type="scientific">marine metagenome</name>
    <dbReference type="NCBI Taxonomy" id="408172"/>
    <lineage>
        <taxon>unclassified sequences</taxon>
        <taxon>metagenomes</taxon>
        <taxon>ecological metagenomes</taxon>
    </lineage>
</organism>
<proteinExistence type="predicted"/>